<organism evidence="1 2">
    <name type="scientific">Thermogutta terrifontis</name>
    <dbReference type="NCBI Taxonomy" id="1331910"/>
    <lineage>
        <taxon>Bacteria</taxon>
        <taxon>Pseudomonadati</taxon>
        <taxon>Planctomycetota</taxon>
        <taxon>Planctomycetia</taxon>
        <taxon>Pirellulales</taxon>
        <taxon>Thermoguttaceae</taxon>
        <taxon>Thermogutta</taxon>
    </lineage>
</organism>
<keyword evidence="2" id="KW-1185">Reference proteome</keyword>
<dbReference type="Proteomes" id="UP000215086">
    <property type="component" value="Chromosome"/>
</dbReference>
<dbReference type="AlphaFoldDB" id="A0A286RJ78"/>
<gene>
    <name evidence="1" type="ORF">THTE_3415</name>
</gene>
<reference evidence="1 2" key="1">
    <citation type="journal article" name="Front. Microbiol.">
        <title>Sugar Metabolism of the First Thermophilic Planctomycete Thermogutta terrifontis: Comparative Genomic and Transcriptomic Approaches.</title>
        <authorList>
            <person name="Elcheninov A.G."/>
            <person name="Menzel P."/>
            <person name="Gudbergsdottir S.R."/>
            <person name="Slesarev A.I."/>
            <person name="Kadnikov V.V."/>
            <person name="Krogh A."/>
            <person name="Bonch-Osmolovskaya E.A."/>
            <person name="Peng X."/>
            <person name="Kublanov I.V."/>
        </authorList>
    </citation>
    <scope>NUCLEOTIDE SEQUENCE [LARGE SCALE GENOMIC DNA]</scope>
    <source>
        <strain evidence="1 2">R1</strain>
    </source>
</reference>
<accession>A0A286RJ78</accession>
<evidence type="ECO:0000313" key="1">
    <source>
        <dbReference type="EMBL" id="ASV76017.1"/>
    </source>
</evidence>
<name>A0A286RJ78_9BACT</name>
<dbReference type="KEGG" id="ttf:THTE_3415"/>
<evidence type="ECO:0000313" key="2">
    <source>
        <dbReference type="Proteomes" id="UP000215086"/>
    </source>
</evidence>
<dbReference type="EMBL" id="CP018477">
    <property type="protein sequence ID" value="ASV76017.1"/>
    <property type="molecule type" value="Genomic_DNA"/>
</dbReference>
<sequence length="66" mass="7556">MTRFRRANAFRKDRLVCGVTPDKGPIKEQRIFAVGVAALSRDSSTYRATSRTTVERHTLDSKRMLE</sequence>
<proteinExistence type="predicted"/>
<protein>
    <submittedName>
        <fullName evidence="1">Uncharacterized protein</fullName>
    </submittedName>
</protein>